<dbReference type="RefSeq" id="WP_420906441.1">
    <property type="nucleotide sequence ID" value="NZ_BAAFGK010000005.1"/>
</dbReference>
<dbReference type="PANTHER" id="PTHR42930:SF3">
    <property type="entry name" value="PHOSPHATE-SPECIFIC TRANSPORT SYSTEM ACCESSORY PROTEIN PHOU"/>
    <property type="match status" value="1"/>
</dbReference>
<comment type="subcellular location">
    <subcellularLocation>
        <location evidence="1">Cell membrane</location>
        <topology evidence="1">Multi-pass membrane protein</topology>
    </subcellularLocation>
</comment>
<feature type="transmembrane region" description="Helical" evidence="7">
    <location>
        <begin position="205"/>
        <end position="223"/>
    </location>
</feature>
<dbReference type="Pfam" id="PF01895">
    <property type="entry name" value="PhoU"/>
    <property type="match status" value="2"/>
</dbReference>
<dbReference type="InterPro" id="IPR003841">
    <property type="entry name" value="Na/Pi_transpt"/>
</dbReference>
<evidence type="ECO:0000256" key="2">
    <source>
        <dbReference type="ARBA" id="ARBA00008107"/>
    </source>
</evidence>
<feature type="domain" description="PhoU" evidence="8">
    <location>
        <begin position="347"/>
        <end position="425"/>
    </location>
</feature>
<feature type="transmembrane region" description="Helical" evidence="7">
    <location>
        <begin position="101"/>
        <end position="125"/>
    </location>
</feature>
<comment type="similarity">
    <text evidence="2">Belongs to the PhoU family.</text>
</comment>
<comment type="caution">
    <text evidence="9">The sequence shown here is derived from an EMBL/GenBank/DDBJ whole genome shotgun (WGS) entry which is preliminary data.</text>
</comment>
<keyword evidence="10" id="KW-1185">Reference proteome</keyword>
<protein>
    <recommendedName>
        <fullName evidence="8">PhoU domain-containing protein</fullName>
    </recommendedName>
</protein>
<feature type="transmembrane region" description="Helical" evidence="7">
    <location>
        <begin position="272"/>
        <end position="291"/>
    </location>
</feature>
<keyword evidence="4 7" id="KW-0812">Transmembrane</keyword>
<dbReference type="InterPro" id="IPR028366">
    <property type="entry name" value="PhoU"/>
</dbReference>
<dbReference type="Pfam" id="PF02690">
    <property type="entry name" value="Na_Pi_cotrans"/>
    <property type="match status" value="1"/>
</dbReference>
<evidence type="ECO:0000256" key="7">
    <source>
        <dbReference type="SAM" id="Phobius"/>
    </source>
</evidence>
<dbReference type="Proteomes" id="UP001628193">
    <property type="component" value="Unassembled WGS sequence"/>
</dbReference>
<evidence type="ECO:0000256" key="1">
    <source>
        <dbReference type="ARBA" id="ARBA00004651"/>
    </source>
</evidence>
<proteinExistence type="inferred from homology"/>
<dbReference type="EMBL" id="BAAFGK010000005">
    <property type="protein sequence ID" value="GAB0058718.1"/>
    <property type="molecule type" value="Genomic_DNA"/>
</dbReference>
<evidence type="ECO:0000256" key="3">
    <source>
        <dbReference type="ARBA" id="ARBA00022475"/>
    </source>
</evidence>
<dbReference type="InterPro" id="IPR038078">
    <property type="entry name" value="PhoU-like_sf"/>
</dbReference>
<evidence type="ECO:0000259" key="8">
    <source>
        <dbReference type="Pfam" id="PF01895"/>
    </source>
</evidence>
<feature type="transmembrane region" description="Helical" evidence="7">
    <location>
        <begin position="51"/>
        <end position="68"/>
    </location>
</feature>
<feature type="transmembrane region" description="Helical" evidence="7">
    <location>
        <begin position="7"/>
        <end position="31"/>
    </location>
</feature>
<evidence type="ECO:0000313" key="9">
    <source>
        <dbReference type="EMBL" id="GAB0058718.1"/>
    </source>
</evidence>
<feature type="transmembrane region" description="Helical" evidence="7">
    <location>
        <begin position="137"/>
        <end position="155"/>
    </location>
</feature>
<gene>
    <name evidence="9" type="ORF">SIID45300_03073</name>
</gene>
<dbReference type="SUPFAM" id="SSF109755">
    <property type="entry name" value="PhoU-like"/>
    <property type="match status" value="1"/>
</dbReference>
<dbReference type="Gene3D" id="1.20.58.220">
    <property type="entry name" value="Phosphate transport system protein phou homolog 2, domain 2"/>
    <property type="match status" value="1"/>
</dbReference>
<evidence type="ECO:0000313" key="10">
    <source>
        <dbReference type="Proteomes" id="UP001628193"/>
    </source>
</evidence>
<dbReference type="PANTHER" id="PTHR42930">
    <property type="entry name" value="PHOSPHATE-SPECIFIC TRANSPORT SYSTEM ACCESSORY PROTEIN PHOU"/>
    <property type="match status" value="1"/>
</dbReference>
<organism evidence="9 10">
    <name type="scientific">Candidatus Magnetaquiglobus chichijimensis</name>
    <dbReference type="NCBI Taxonomy" id="3141448"/>
    <lineage>
        <taxon>Bacteria</taxon>
        <taxon>Pseudomonadati</taxon>
        <taxon>Pseudomonadota</taxon>
        <taxon>Magnetococcia</taxon>
        <taxon>Magnetococcales</taxon>
        <taxon>Candidatus Magnetaquicoccaceae</taxon>
        <taxon>Candidatus Magnetaquiglobus</taxon>
    </lineage>
</organism>
<keyword evidence="6 7" id="KW-0472">Membrane</keyword>
<evidence type="ECO:0000256" key="5">
    <source>
        <dbReference type="ARBA" id="ARBA00022989"/>
    </source>
</evidence>
<feature type="transmembrane region" description="Helical" evidence="7">
    <location>
        <begin position="167"/>
        <end position="193"/>
    </location>
</feature>
<sequence length="537" mass="58041">MSQSWILAAEAVTGVALYLYGVEKSFFALGLLHAEPLKQRLGALPDHDPRGWLAGILTGLLLWCNRVIQERLSELAAIDLLACRQTLLMLLASLIGTALPAIPLAAIPPGIAVAPLVAGLLLLYAISESRWRLHGHLLLGLGLLFLGMATLADTLPRLPGVAATLDIPWLALPLAALIASLLGSATAVVGLMLPLAGMEGLSGSTAVLMILAANLGAALPLATLLKESSAQLDRLLLAQLVFVIPGLLLVAPWPERIAAGLAWLPFSEGWRLVVFHIAFNLLIALIGLLPLRPLVQLAHKLLPDPFGTEVESLEFTERYWPRYLDEDLLPTPPLALAMARRETGLIAALIEEMLALVPEALFQGDANTIVKLRKMDDRVDEIHRAVTRYLAGIGGSRLSAHVADELMAAMTVSNELESIGDVIENNFAHLAEASLDERVALSEESRVALEGYHQLVITAFRQAADAFLSADPALARAVMAQKESVSALDAQARQEQMRALRSGEKDFVAYSLFMDLYENYKRIYYHAKRIAKVVAGV</sequence>
<feature type="transmembrane region" description="Helical" evidence="7">
    <location>
        <begin position="235"/>
        <end position="251"/>
    </location>
</feature>
<dbReference type="NCBIfam" id="NF037997">
    <property type="entry name" value="Na_Pi_symport"/>
    <property type="match status" value="1"/>
</dbReference>
<accession>A0ABQ0CCX1</accession>
<reference evidence="9 10" key="1">
    <citation type="submission" date="2024-09" db="EMBL/GenBank/DDBJ databases">
        <title>Draft genome sequence of Candidatus Magnetaquicoccaceae bacterium FCR-1.</title>
        <authorList>
            <person name="Shimoshige H."/>
            <person name="Shimamura S."/>
            <person name="Taoka A."/>
            <person name="Kobayashi H."/>
            <person name="Maekawa T."/>
        </authorList>
    </citation>
    <scope>NUCLEOTIDE SEQUENCE [LARGE SCALE GENOMIC DNA]</scope>
    <source>
        <strain evidence="9 10">FCR-1</strain>
    </source>
</reference>
<evidence type="ECO:0000256" key="4">
    <source>
        <dbReference type="ARBA" id="ARBA00022692"/>
    </source>
</evidence>
<dbReference type="InterPro" id="IPR026022">
    <property type="entry name" value="PhoU_dom"/>
</dbReference>
<keyword evidence="3" id="KW-1003">Cell membrane</keyword>
<name>A0ABQ0CCX1_9PROT</name>
<evidence type="ECO:0000256" key="6">
    <source>
        <dbReference type="ARBA" id="ARBA00023136"/>
    </source>
</evidence>
<keyword evidence="5 7" id="KW-1133">Transmembrane helix</keyword>
<feature type="domain" description="PhoU" evidence="8">
    <location>
        <begin position="453"/>
        <end position="534"/>
    </location>
</feature>
<feature type="transmembrane region" description="Helical" evidence="7">
    <location>
        <begin position="75"/>
        <end position="95"/>
    </location>
</feature>